<feature type="compositionally biased region" description="Acidic residues" evidence="1">
    <location>
        <begin position="148"/>
        <end position="164"/>
    </location>
</feature>
<dbReference type="InterPro" id="IPR015940">
    <property type="entry name" value="UBA"/>
</dbReference>
<dbReference type="GO" id="GO:2000058">
    <property type="term" value="P:regulation of ubiquitin-dependent protein catabolic process"/>
    <property type="evidence" value="ECO:0007669"/>
    <property type="project" value="TreeGrafter"/>
</dbReference>
<proteinExistence type="predicted"/>
<organism evidence="3">
    <name type="scientific">Tanacetum cinerariifolium</name>
    <name type="common">Dalmatian daisy</name>
    <name type="synonym">Chrysanthemum cinerariifolium</name>
    <dbReference type="NCBI Taxonomy" id="118510"/>
    <lineage>
        <taxon>Eukaryota</taxon>
        <taxon>Viridiplantae</taxon>
        <taxon>Streptophyta</taxon>
        <taxon>Embryophyta</taxon>
        <taxon>Tracheophyta</taxon>
        <taxon>Spermatophyta</taxon>
        <taxon>Magnoliopsida</taxon>
        <taxon>eudicotyledons</taxon>
        <taxon>Gunneridae</taxon>
        <taxon>Pentapetalae</taxon>
        <taxon>asterids</taxon>
        <taxon>campanulids</taxon>
        <taxon>Asterales</taxon>
        <taxon>Asteraceae</taxon>
        <taxon>Asteroideae</taxon>
        <taxon>Anthemideae</taxon>
        <taxon>Anthemidinae</taxon>
        <taxon>Tanacetum</taxon>
    </lineage>
</organism>
<comment type="caution">
    <text evidence="3">The sequence shown here is derived from an EMBL/GenBank/DDBJ whole genome shotgun (WGS) entry which is preliminary data.</text>
</comment>
<dbReference type="InterPro" id="IPR039749">
    <property type="entry name" value="NUB1"/>
</dbReference>
<protein>
    <recommendedName>
        <fullName evidence="2">UBA domain-containing protein</fullName>
    </recommendedName>
</protein>
<dbReference type="PANTHER" id="PTHR12948">
    <property type="entry name" value="NEDD8 ULTIMATE BUSTER-1 BS4 PROTEIN"/>
    <property type="match status" value="1"/>
</dbReference>
<evidence type="ECO:0000313" key="3">
    <source>
        <dbReference type="EMBL" id="GEU76859.1"/>
    </source>
</evidence>
<sequence>EQKTFGVTPLKKAVDLQKLKELVSYGFEKELAAESLRRNENETQRALDDLTNPETNSDIQLFIESKKKKRLLVAAVRAYGTEELALNHLLEQNQPNQNQELTAPVADNVTAPVADNVGSTSGVGEGSSSAANETTQNGDPSGFKDEMDRDVEMEEALTEDLQSEDAFSDYDVELTRESEAIDEYLALVSV</sequence>
<evidence type="ECO:0000259" key="2">
    <source>
        <dbReference type="PROSITE" id="PS50030"/>
    </source>
</evidence>
<feature type="compositionally biased region" description="Low complexity" evidence="1">
    <location>
        <begin position="116"/>
        <end position="133"/>
    </location>
</feature>
<dbReference type="EMBL" id="BKCJ010007358">
    <property type="protein sequence ID" value="GEU76859.1"/>
    <property type="molecule type" value="Genomic_DNA"/>
</dbReference>
<evidence type="ECO:0000256" key="1">
    <source>
        <dbReference type="SAM" id="MobiDB-lite"/>
    </source>
</evidence>
<gene>
    <name evidence="3" type="ORF">Tci_048837</name>
</gene>
<feature type="region of interest" description="Disordered" evidence="1">
    <location>
        <begin position="112"/>
        <end position="164"/>
    </location>
</feature>
<name>A0A6L2MTY7_TANCI</name>
<dbReference type="InterPro" id="IPR009060">
    <property type="entry name" value="UBA-like_sf"/>
</dbReference>
<dbReference type="PANTHER" id="PTHR12948:SF3">
    <property type="entry name" value="NEDD8 ULTIMATE BUSTER 1"/>
    <property type="match status" value="1"/>
</dbReference>
<reference evidence="3" key="1">
    <citation type="journal article" date="2019" name="Sci. Rep.">
        <title>Draft genome of Tanacetum cinerariifolium, the natural source of mosquito coil.</title>
        <authorList>
            <person name="Yamashiro T."/>
            <person name="Shiraishi A."/>
            <person name="Satake H."/>
            <person name="Nakayama K."/>
        </authorList>
    </citation>
    <scope>NUCLEOTIDE SEQUENCE</scope>
</reference>
<feature type="domain" description="UBA" evidence="2">
    <location>
        <begin position="13"/>
        <end position="53"/>
    </location>
</feature>
<accession>A0A6L2MTY7</accession>
<dbReference type="Gene3D" id="1.10.8.10">
    <property type="entry name" value="DNA helicase RuvA subunit, C-terminal domain"/>
    <property type="match status" value="1"/>
</dbReference>
<feature type="non-terminal residue" evidence="3">
    <location>
        <position position="1"/>
    </location>
</feature>
<dbReference type="AlphaFoldDB" id="A0A6L2MTY7"/>
<dbReference type="PROSITE" id="PS50030">
    <property type="entry name" value="UBA"/>
    <property type="match status" value="1"/>
</dbReference>
<dbReference type="SUPFAM" id="SSF46934">
    <property type="entry name" value="UBA-like"/>
    <property type="match status" value="1"/>
</dbReference>